<dbReference type="InterPro" id="IPR028034">
    <property type="entry name" value="HU-CCDC81"/>
</dbReference>
<dbReference type="Proteomes" id="UP001501920">
    <property type="component" value="Chromosome 12"/>
</dbReference>
<dbReference type="OMA" id="QCEKYPR"/>
<keyword evidence="5" id="KW-1185">Reference proteome</keyword>
<evidence type="ECO:0000259" key="3">
    <source>
        <dbReference type="Pfam" id="PF18289"/>
    </source>
</evidence>
<gene>
    <name evidence="4" type="primary">CCDC81</name>
</gene>
<evidence type="ECO:0000313" key="4">
    <source>
        <dbReference type="Ensembl" id="ENSPNAP00000026363.1"/>
    </source>
</evidence>
<dbReference type="PANTHER" id="PTHR14362">
    <property type="entry name" value="COILED-COIL DOMAIN-CONTAINING PROTEIN 81"/>
    <property type="match status" value="1"/>
</dbReference>
<feature type="compositionally biased region" description="Basic and acidic residues" evidence="1">
    <location>
        <begin position="269"/>
        <end position="282"/>
    </location>
</feature>
<dbReference type="GeneTree" id="ENSGT00390000011985"/>
<dbReference type="InterPro" id="IPR026295">
    <property type="entry name" value="CCD81"/>
</dbReference>
<sequence>MTDFLHAVVSERNAFPTLSRLAEHDVEAVWADVASFIERQMTMQKGVCISGLGTFTFSQMKLDMGSKYVLIQHPVFLLSEKLSQSHGLKQTKPLAAAGDIPVVPLNFTALSTESLFDRDVVEGCIRETLLLLLRAVTIQRTVVFTFRGIGVLSFHHSNVKMKFYKDFISAMDGTGKLLWALTNRPGTSCSVVSGKLSSLQRPMTSNAILLPRISSGESPREADEDESSNPPAKPNDREEENGKEIKFSAHPKSRLPIAKTNADLFTGEPDAKALPDPVERHAGYSQSPDGAVEQLEIKREEPSSNLSCRGHTRAGQELCYLCMQRAQRNVPLYVAEERQREEQEQEKVLLLAEQHKDEQFLQKEQARQEEKRENTKNIAAFNLGIAEALRAKKSAKPSRFEGSYIFSGRPVTPPALLKQRRYMQELMEQMTCRRQQLTQSLRDHKLIDRLHQIQLADEIEKQKSHERHQKKENIKSLQKALNTQLEYRGTGIPARQPDSDGPIFGLYDRAPEALAEQKQRAQRLFQEQKNTANTKRKEALFNRLSEQRIERDMLHRNHKELIADRISRYERLRSLRASLEDTWNRSADLKHHRDLEERAFIRSGSELLIDQCEQYRRCYQCKRKTSNCGESNIWKESHYIPGSRLMV</sequence>
<evidence type="ECO:0000313" key="5">
    <source>
        <dbReference type="Proteomes" id="UP001501920"/>
    </source>
</evidence>
<protein>
    <recommendedName>
        <fullName evidence="6">CCDC81 HU domain-containing protein</fullName>
    </recommendedName>
</protein>
<reference evidence="4" key="3">
    <citation type="submission" date="2025-09" db="UniProtKB">
        <authorList>
            <consortium name="Ensembl"/>
        </authorList>
    </citation>
    <scope>IDENTIFICATION</scope>
</reference>
<dbReference type="OrthoDB" id="125906at2759"/>
<dbReference type="Pfam" id="PF14908">
    <property type="entry name" value="HU-CCDC81_euk_1"/>
    <property type="match status" value="1"/>
</dbReference>
<dbReference type="GeneID" id="108429802"/>
<feature type="region of interest" description="Disordered" evidence="1">
    <location>
        <begin position="208"/>
        <end position="290"/>
    </location>
</feature>
<evidence type="ECO:0008006" key="6">
    <source>
        <dbReference type="Google" id="ProtNLM"/>
    </source>
</evidence>
<name>A0A3B4DSC6_PYGNA</name>
<evidence type="ECO:0000259" key="2">
    <source>
        <dbReference type="Pfam" id="PF14908"/>
    </source>
</evidence>
<dbReference type="InterPro" id="IPR040673">
    <property type="entry name" value="CCDC81_HU_dom_2"/>
</dbReference>
<feature type="domain" description="CCDC81 HU" evidence="2">
    <location>
        <begin position="11"/>
        <end position="90"/>
    </location>
</feature>
<proteinExistence type="predicted"/>
<dbReference type="GO" id="GO:0005815">
    <property type="term" value="C:microtubule organizing center"/>
    <property type="evidence" value="ECO:0007669"/>
    <property type="project" value="TreeGrafter"/>
</dbReference>
<evidence type="ECO:0000256" key="1">
    <source>
        <dbReference type="SAM" id="MobiDB-lite"/>
    </source>
</evidence>
<dbReference type="Ensembl" id="ENSPNAT00000005311.2">
    <property type="protein sequence ID" value="ENSPNAP00000026363.1"/>
    <property type="gene ID" value="ENSPNAG00000011655.2"/>
</dbReference>
<dbReference type="PANTHER" id="PTHR14362:SF2">
    <property type="entry name" value="COILED-COIL DOMAIN-CONTAINING PROTEIN 81"/>
    <property type="match status" value="1"/>
</dbReference>
<reference evidence="4" key="2">
    <citation type="submission" date="2025-08" db="UniProtKB">
        <authorList>
            <consortium name="Ensembl"/>
        </authorList>
    </citation>
    <scope>IDENTIFICATION</scope>
</reference>
<organism evidence="4 5">
    <name type="scientific">Pygocentrus nattereri</name>
    <name type="common">Red-bellied piranha</name>
    <dbReference type="NCBI Taxonomy" id="42514"/>
    <lineage>
        <taxon>Eukaryota</taxon>
        <taxon>Metazoa</taxon>
        <taxon>Chordata</taxon>
        <taxon>Craniata</taxon>
        <taxon>Vertebrata</taxon>
        <taxon>Euteleostomi</taxon>
        <taxon>Actinopterygii</taxon>
        <taxon>Neopterygii</taxon>
        <taxon>Teleostei</taxon>
        <taxon>Ostariophysi</taxon>
        <taxon>Characiformes</taxon>
        <taxon>Characoidei</taxon>
        <taxon>Pygocentrus</taxon>
    </lineage>
</organism>
<dbReference type="STRING" id="42514.ENSPNAP00000026363"/>
<accession>A0A3B4DSC6</accession>
<reference evidence="4 5" key="1">
    <citation type="submission" date="2020-10" db="EMBL/GenBank/DDBJ databases">
        <title>Pygocentrus nattereri (red-bellied piranha) genome, fPygNat1, primary haplotype.</title>
        <authorList>
            <person name="Myers G."/>
            <person name="Meyer A."/>
            <person name="Karagic N."/>
            <person name="Pippel M."/>
            <person name="Winkler S."/>
            <person name="Tracey A."/>
            <person name="Wood J."/>
            <person name="Formenti G."/>
            <person name="Howe K."/>
            <person name="Fedrigo O."/>
            <person name="Jarvis E.D."/>
        </authorList>
    </citation>
    <scope>NUCLEOTIDE SEQUENCE [LARGE SCALE GENOMIC DNA]</scope>
</reference>
<dbReference type="Pfam" id="PF18289">
    <property type="entry name" value="HU-CCDC81_euk_2"/>
    <property type="match status" value="1"/>
</dbReference>
<feature type="compositionally biased region" description="Basic and acidic residues" evidence="1">
    <location>
        <begin position="234"/>
        <end position="247"/>
    </location>
</feature>
<feature type="domain" description="CCDC81 HU" evidence="3">
    <location>
        <begin position="101"/>
        <end position="175"/>
    </location>
</feature>
<dbReference type="AlphaFoldDB" id="A0A3B4DSC6"/>